<dbReference type="PANTHER" id="PTHR46307:SF2">
    <property type="entry name" value="HISTONE-LYSINE N-METHYLTRANSFERASE EHMT1"/>
    <property type="match status" value="1"/>
</dbReference>
<feature type="repeat" description="ANK" evidence="6">
    <location>
        <begin position="873"/>
        <end position="905"/>
    </location>
</feature>
<feature type="compositionally biased region" description="Polar residues" evidence="7">
    <location>
        <begin position="1224"/>
        <end position="1234"/>
    </location>
</feature>
<dbReference type="InterPro" id="IPR007728">
    <property type="entry name" value="Pre-SET_dom"/>
</dbReference>
<feature type="repeat" description="ANK" evidence="6">
    <location>
        <begin position="707"/>
        <end position="739"/>
    </location>
</feature>
<dbReference type="Pfam" id="PF05033">
    <property type="entry name" value="Pre-SET"/>
    <property type="match status" value="1"/>
</dbReference>
<feature type="region of interest" description="Disordered" evidence="7">
    <location>
        <begin position="368"/>
        <end position="392"/>
    </location>
</feature>
<dbReference type="InterPro" id="IPR036770">
    <property type="entry name" value="Ankyrin_rpt-contain_sf"/>
</dbReference>
<dbReference type="Pfam" id="PF21533">
    <property type="entry name" value="EHMT1-2_CRR"/>
    <property type="match status" value="1"/>
</dbReference>
<dbReference type="GO" id="GO:0000785">
    <property type="term" value="C:chromatin"/>
    <property type="evidence" value="ECO:0007669"/>
    <property type="project" value="TreeGrafter"/>
</dbReference>
<gene>
    <name evidence="10" type="ORF">ANANG_G00192970</name>
</gene>
<organism evidence="10 11">
    <name type="scientific">Anguilla anguilla</name>
    <name type="common">European freshwater eel</name>
    <name type="synonym">Muraena anguilla</name>
    <dbReference type="NCBI Taxonomy" id="7936"/>
    <lineage>
        <taxon>Eukaryota</taxon>
        <taxon>Metazoa</taxon>
        <taxon>Chordata</taxon>
        <taxon>Craniata</taxon>
        <taxon>Vertebrata</taxon>
        <taxon>Euteleostomi</taxon>
        <taxon>Actinopterygii</taxon>
        <taxon>Neopterygii</taxon>
        <taxon>Teleostei</taxon>
        <taxon>Anguilliformes</taxon>
        <taxon>Anguillidae</taxon>
        <taxon>Anguilla</taxon>
    </lineage>
</organism>
<protein>
    <recommendedName>
        <fullName evidence="12">Histone-lysine N-methyltransferase EHMT1</fullName>
    </recommendedName>
</protein>
<dbReference type="InterPro" id="IPR043550">
    <property type="entry name" value="EHMT1/EHMT2"/>
</dbReference>
<dbReference type="Pfam" id="PF00856">
    <property type="entry name" value="SET"/>
    <property type="match status" value="1"/>
</dbReference>
<evidence type="ECO:0000256" key="5">
    <source>
        <dbReference type="ARBA" id="ARBA00022853"/>
    </source>
</evidence>
<comment type="subcellular location">
    <subcellularLocation>
        <location evidence="1">Chromosome</location>
    </subcellularLocation>
</comment>
<dbReference type="PRINTS" id="PR01415">
    <property type="entry name" value="ANKYRIN"/>
</dbReference>
<evidence type="ECO:0000256" key="4">
    <source>
        <dbReference type="ARBA" id="ARBA00022691"/>
    </source>
</evidence>
<feature type="compositionally biased region" description="Gly residues" evidence="7">
    <location>
        <begin position="112"/>
        <end position="129"/>
    </location>
</feature>
<feature type="compositionally biased region" description="Acidic residues" evidence="7">
    <location>
        <begin position="309"/>
        <end position="319"/>
    </location>
</feature>
<keyword evidence="3" id="KW-0808">Transferase</keyword>
<feature type="compositionally biased region" description="Basic and acidic residues" evidence="7">
    <location>
        <begin position="1"/>
        <end position="11"/>
    </location>
</feature>
<name>A0A9D3M508_ANGAN</name>
<proteinExistence type="predicted"/>
<dbReference type="FunFam" id="2.170.270.10:FF:000005">
    <property type="entry name" value="Euchromatic histone-lysine N-methyltransferase 2"/>
    <property type="match status" value="1"/>
</dbReference>
<accession>A0A9D3M508</accession>
<evidence type="ECO:0000259" key="8">
    <source>
        <dbReference type="PROSITE" id="PS50280"/>
    </source>
</evidence>
<keyword evidence="2" id="KW-0158">Chromosome</keyword>
<keyword evidence="4" id="KW-0949">S-adenosyl-L-methionine</keyword>
<dbReference type="PROSITE" id="PS50280">
    <property type="entry name" value="SET"/>
    <property type="match status" value="1"/>
</dbReference>
<keyword evidence="3" id="KW-0489">Methyltransferase</keyword>
<evidence type="ECO:0000256" key="6">
    <source>
        <dbReference type="PROSITE-ProRule" id="PRU00023"/>
    </source>
</evidence>
<feature type="compositionally biased region" description="Low complexity" evidence="7">
    <location>
        <begin position="194"/>
        <end position="204"/>
    </location>
</feature>
<feature type="compositionally biased region" description="Polar residues" evidence="7">
    <location>
        <begin position="596"/>
        <end position="608"/>
    </location>
</feature>
<dbReference type="PROSITE" id="PS50088">
    <property type="entry name" value="ANK_REPEAT"/>
    <property type="match status" value="5"/>
</dbReference>
<dbReference type="CDD" id="cd20905">
    <property type="entry name" value="EHMT_ZBD"/>
    <property type="match status" value="1"/>
</dbReference>
<dbReference type="SUPFAM" id="SSF82199">
    <property type="entry name" value="SET domain"/>
    <property type="match status" value="1"/>
</dbReference>
<evidence type="ECO:0000313" key="10">
    <source>
        <dbReference type="EMBL" id="KAG5840843.1"/>
    </source>
</evidence>
<dbReference type="EMBL" id="JAFIRN010000010">
    <property type="protein sequence ID" value="KAG5840843.1"/>
    <property type="molecule type" value="Genomic_DNA"/>
</dbReference>
<dbReference type="InterPro" id="IPR047762">
    <property type="entry name" value="EHMT_CRR"/>
</dbReference>
<dbReference type="SMART" id="SM00468">
    <property type="entry name" value="PreSET"/>
    <property type="match status" value="1"/>
</dbReference>
<feature type="domain" description="Pre-SET" evidence="9">
    <location>
        <begin position="995"/>
        <end position="1058"/>
    </location>
</feature>
<dbReference type="GO" id="GO:0046974">
    <property type="term" value="F:histone H3K9 methyltransferase activity"/>
    <property type="evidence" value="ECO:0007669"/>
    <property type="project" value="TreeGrafter"/>
</dbReference>
<feature type="domain" description="SET" evidence="8">
    <location>
        <begin position="1061"/>
        <end position="1178"/>
    </location>
</feature>
<dbReference type="PROSITE" id="PS50867">
    <property type="entry name" value="PRE_SET"/>
    <property type="match status" value="1"/>
</dbReference>
<feature type="repeat" description="ANK" evidence="6">
    <location>
        <begin position="807"/>
        <end position="839"/>
    </location>
</feature>
<evidence type="ECO:0000256" key="1">
    <source>
        <dbReference type="ARBA" id="ARBA00004286"/>
    </source>
</evidence>
<dbReference type="GO" id="GO:0005634">
    <property type="term" value="C:nucleus"/>
    <property type="evidence" value="ECO:0007669"/>
    <property type="project" value="InterPro"/>
</dbReference>
<dbReference type="SUPFAM" id="SSF48403">
    <property type="entry name" value="Ankyrin repeat"/>
    <property type="match status" value="1"/>
</dbReference>
<dbReference type="InterPro" id="IPR002110">
    <property type="entry name" value="Ankyrin_rpt"/>
</dbReference>
<feature type="repeat" description="ANK" evidence="6">
    <location>
        <begin position="773"/>
        <end position="797"/>
    </location>
</feature>
<dbReference type="PANTHER" id="PTHR46307">
    <property type="entry name" value="G9A, ISOFORM B"/>
    <property type="match status" value="1"/>
</dbReference>
<feature type="compositionally biased region" description="Basic and acidic residues" evidence="7">
    <location>
        <begin position="167"/>
        <end position="187"/>
    </location>
</feature>
<evidence type="ECO:0000256" key="3">
    <source>
        <dbReference type="ARBA" id="ARBA00022603"/>
    </source>
</evidence>
<evidence type="ECO:0008006" key="12">
    <source>
        <dbReference type="Google" id="ProtNLM"/>
    </source>
</evidence>
<reference evidence="10" key="1">
    <citation type="submission" date="2021-01" db="EMBL/GenBank/DDBJ databases">
        <title>A chromosome-scale assembly of European eel, Anguilla anguilla.</title>
        <authorList>
            <person name="Henkel C."/>
            <person name="Jong-Raadsen S.A."/>
            <person name="Dufour S."/>
            <person name="Weltzien F.-A."/>
            <person name="Palstra A.P."/>
            <person name="Pelster B."/>
            <person name="Spaink H.P."/>
            <person name="Van Den Thillart G.E."/>
            <person name="Jansen H."/>
            <person name="Zahm M."/>
            <person name="Klopp C."/>
            <person name="Cedric C."/>
            <person name="Louis A."/>
            <person name="Berthelot C."/>
            <person name="Parey E."/>
            <person name="Roest Crollius H."/>
            <person name="Montfort J."/>
            <person name="Robinson-Rechavi M."/>
            <person name="Bucao C."/>
            <person name="Bouchez O."/>
            <person name="Gislard M."/>
            <person name="Lluch J."/>
            <person name="Milhes M."/>
            <person name="Lampietro C."/>
            <person name="Lopez Roques C."/>
            <person name="Donnadieu C."/>
            <person name="Braasch I."/>
            <person name="Desvignes T."/>
            <person name="Postlethwait J."/>
            <person name="Bobe J."/>
            <person name="Guiguen Y."/>
            <person name="Dirks R."/>
        </authorList>
    </citation>
    <scope>NUCLEOTIDE SEQUENCE</scope>
    <source>
        <strain evidence="10">Tag_6206</strain>
        <tissue evidence="10">Liver</tissue>
    </source>
</reference>
<dbReference type="GO" id="GO:0032259">
    <property type="term" value="P:methylation"/>
    <property type="evidence" value="ECO:0007669"/>
    <property type="project" value="UniProtKB-KW"/>
</dbReference>
<sequence length="1234" mass="134436">MKEPSRIRDQGGPKVGVARQGDVSRREADTEGTSESSEVLKDPQSADPPPAAVESGDPPHDSAFDSNGLNLSTHHRGAPLCRTSGSPSDPSLLGHASKALPSSTSARVQQPGPGGGGGGGAGAGSGLPRGRGRSQRRRTARLGTRCRPPPYITRGRRWPGPPPFRPCCREQKELNSEREESRGRPEAEQALQTSSSQIQPSQSPADPPAPRAPRCPRQATGSDRCDPKEEAEDGDLQPRTSQATQNTEAALPAGHVQGQRAGCRNRASGRRPSRDGAEEAASVTSREEDEAAESHAQAEGQEWEKSGDDGEVEGDDSDLSSETGLNKPLKQTGPSDSPRPSMKRKEKMNGKTEELSALSLCPAAEAHAEEDINNGSTEPEGQTEAGINNGFTEPESQAEANIHNGYTELPLDSLDLKAQEELFSAQQEGECSGAEISETDTVPELPLCSCRMETPRRREILSLSQRRCMATESVDGQLSRCQNAAVKYEMMRPSNAVPLLVLCEVHRAGMVQHQCCPGCGFFCQAGTFMECQPGRNISHRFHGDCASVMRGQSYCPHCGEDASKAKEVTVAKADTTSTMPLPHGPEKPVLFEGKADTTSGGNDHSQGSPAHLQPSGEERPSSSPSETPNVPPFPCGSQMGALALAGGLGPAKESLENILVALDAEKPKKLRFHPKQLYPSAKQGEIQKVLLMLVDGIDPNFKMENQSRRTPLHAAAQAGHREICHILLQAGANLDMCDGDQRTPLMHACENNHLETVKYLLRAGAITSHKDLDGSTCLHLAAKMGHYSIVQHLLSTGLVDINCQDDGGWTPVIWATEYKHVDQVKLLLSRGADINIKDKEENTCLHWAAFSGCVDIGQMLLDGRCDLNVVNVHGDSPLHIAARENRLECVMLFLSRGADVNQKNQEGETPLECCIPGSKVWADLLTNKKLREAGSVHGNQRERALNRDISQGYEKIPVPCVNGVDSEPCPEDYKYIPESCVTSPINIDRNITHLQYCACKDDCSSNSCMCGQLSLHCWYDKDGRLLREFNWEEPPLIFECNHACSCWRSCKNRVVQNGLRTCLQLYRTRKMGWGVRALQDIPQGTFVCEYVGEIISNAEGDARENDSYLFSLDSKVGGLYCIDARFYGNISRFINHMCEPNLVPIRVFTIHQDLHVPHVTFFACRNISAGDELGFDYGDYFWKIKSKYFSCQCGSLKCRHNEATNAQRQPDSTPEGKLPEALPDTSSSTASSPC</sequence>
<dbReference type="GO" id="GO:0008270">
    <property type="term" value="F:zinc ion binding"/>
    <property type="evidence" value="ECO:0007669"/>
    <property type="project" value="InterPro"/>
</dbReference>
<dbReference type="SMART" id="SM00248">
    <property type="entry name" value="ANK"/>
    <property type="match status" value="6"/>
</dbReference>
<feature type="region of interest" description="Disordered" evidence="7">
    <location>
        <begin position="1"/>
        <end position="354"/>
    </location>
</feature>
<feature type="region of interest" description="Disordered" evidence="7">
    <location>
        <begin position="574"/>
        <end position="636"/>
    </location>
</feature>
<dbReference type="SMART" id="SM00317">
    <property type="entry name" value="SET"/>
    <property type="match status" value="1"/>
</dbReference>
<dbReference type="Gene3D" id="1.25.40.20">
    <property type="entry name" value="Ankyrin repeat-containing domain"/>
    <property type="match status" value="1"/>
</dbReference>
<dbReference type="Gene3D" id="2.170.270.10">
    <property type="entry name" value="SET domain"/>
    <property type="match status" value="1"/>
</dbReference>
<feature type="compositionally biased region" description="Polar residues" evidence="7">
    <location>
        <begin position="373"/>
        <end position="392"/>
    </location>
</feature>
<evidence type="ECO:0000259" key="9">
    <source>
        <dbReference type="PROSITE" id="PS50867"/>
    </source>
</evidence>
<dbReference type="InterPro" id="IPR046341">
    <property type="entry name" value="SET_dom_sf"/>
</dbReference>
<feature type="repeat" description="ANK" evidence="6">
    <location>
        <begin position="740"/>
        <end position="772"/>
    </location>
</feature>
<feature type="compositionally biased region" description="Polar residues" evidence="7">
    <location>
        <begin position="238"/>
        <end position="248"/>
    </location>
</feature>
<evidence type="ECO:0000256" key="2">
    <source>
        <dbReference type="ARBA" id="ARBA00022454"/>
    </source>
</evidence>
<dbReference type="AlphaFoldDB" id="A0A9D3M508"/>
<feature type="compositionally biased region" description="Basic residues" evidence="7">
    <location>
        <begin position="130"/>
        <end position="140"/>
    </location>
</feature>
<dbReference type="GO" id="GO:0002039">
    <property type="term" value="F:p53 binding"/>
    <property type="evidence" value="ECO:0007669"/>
    <property type="project" value="InterPro"/>
</dbReference>
<comment type="caution">
    <text evidence="10">The sequence shown here is derived from an EMBL/GenBank/DDBJ whole genome shotgun (WGS) entry which is preliminary data.</text>
</comment>
<keyword evidence="11" id="KW-1185">Reference proteome</keyword>
<evidence type="ECO:0000313" key="11">
    <source>
        <dbReference type="Proteomes" id="UP001044222"/>
    </source>
</evidence>
<feature type="region of interest" description="Disordered" evidence="7">
    <location>
        <begin position="1204"/>
        <end position="1234"/>
    </location>
</feature>
<dbReference type="GO" id="GO:0000122">
    <property type="term" value="P:negative regulation of transcription by RNA polymerase II"/>
    <property type="evidence" value="ECO:0007669"/>
    <property type="project" value="TreeGrafter"/>
</dbReference>
<keyword evidence="5" id="KW-0156">Chromatin regulator</keyword>
<dbReference type="InterPro" id="IPR001214">
    <property type="entry name" value="SET_dom"/>
</dbReference>
<dbReference type="Pfam" id="PF12796">
    <property type="entry name" value="Ank_2"/>
    <property type="match status" value="3"/>
</dbReference>
<keyword evidence="6" id="KW-0040">ANK repeat</keyword>
<evidence type="ECO:0000256" key="7">
    <source>
        <dbReference type="SAM" id="MobiDB-lite"/>
    </source>
</evidence>
<dbReference type="PROSITE" id="PS50297">
    <property type="entry name" value="ANK_REP_REGION"/>
    <property type="match status" value="5"/>
</dbReference>
<dbReference type="Proteomes" id="UP001044222">
    <property type="component" value="Chromosome 10"/>
</dbReference>